<name>A0ABP3DN71_9BURK</name>
<dbReference type="CDD" id="cd04301">
    <property type="entry name" value="NAT_SF"/>
    <property type="match status" value="1"/>
</dbReference>
<dbReference type="Proteomes" id="UP001501176">
    <property type="component" value="Unassembled WGS sequence"/>
</dbReference>
<reference evidence="3" key="1">
    <citation type="journal article" date="2019" name="Int. J. Syst. Evol. Microbiol.">
        <title>The Global Catalogue of Microorganisms (GCM) 10K type strain sequencing project: providing services to taxonomists for standard genome sequencing and annotation.</title>
        <authorList>
            <consortium name="The Broad Institute Genomics Platform"/>
            <consortium name="The Broad Institute Genome Sequencing Center for Infectious Disease"/>
            <person name="Wu L."/>
            <person name="Ma J."/>
        </authorList>
    </citation>
    <scope>NUCLEOTIDE SEQUENCE [LARGE SCALE GENOMIC DNA]</scope>
    <source>
        <strain evidence="3">JCM 16240</strain>
    </source>
</reference>
<accession>A0ABP3DN71</accession>
<dbReference type="InterPro" id="IPR016181">
    <property type="entry name" value="Acyl_CoA_acyltransferase"/>
</dbReference>
<comment type="caution">
    <text evidence="2">The sequence shown here is derived from an EMBL/GenBank/DDBJ whole genome shotgun (WGS) entry which is preliminary data.</text>
</comment>
<evidence type="ECO:0000259" key="1">
    <source>
        <dbReference type="PROSITE" id="PS51186"/>
    </source>
</evidence>
<dbReference type="InterPro" id="IPR000182">
    <property type="entry name" value="GNAT_dom"/>
</dbReference>
<dbReference type="Gene3D" id="3.40.630.30">
    <property type="match status" value="1"/>
</dbReference>
<organism evidence="2 3">
    <name type="scientific">Castellaniella daejeonensis</name>
    <dbReference type="NCBI Taxonomy" id="659013"/>
    <lineage>
        <taxon>Bacteria</taxon>
        <taxon>Pseudomonadati</taxon>
        <taxon>Pseudomonadota</taxon>
        <taxon>Betaproteobacteria</taxon>
        <taxon>Burkholderiales</taxon>
        <taxon>Alcaligenaceae</taxon>
        <taxon>Castellaniella</taxon>
    </lineage>
</organism>
<feature type="domain" description="N-acetyltransferase" evidence="1">
    <location>
        <begin position="3"/>
        <end position="167"/>
    </location>
</feature>
<dbReference type="PROSITE" id="PS51186">
    <property type="entry name" value="GNAT"/>
    <property type="match status" value="1"/>
</dbReference>
<dbReference type="RefSeq" id="WP_343822041.1">
    <property type="nucleotide sequence ID" value="NZ_BAAAFN010000019.1"/>
</dbReference>
<dbReference type="SUPFAM" id="SSF55729">
    <property type="entry name" value="Acyl-CoA N-acyltransferases (Nat)"/>
    <property type="match status" value="1"/>
</dbReference>
<proteinExistence type="predicted"/>
<dbReference type="Pfam" id="PF00583">
    <property type="entry name" value="Acetyltransf_1"/>
    <property type="match status" value="1"/>
</dbReference>
<dbReference type="EMBL" id="BAAAFN010000019">
    <property type="protein sequence ID" value="GAA0237269.1"/>
    <property type="molecule type" value="Genomic_DNA"/>
</dbReference>
<keyword evidence="3" id="KW-1185">Reference proteome</keyword>
<sequence length="168" mass="18334">MTSTPYSLTLDDLPGLNDIQTHCYTAAMVESDTVMAGRLAIAADWSWGIRDDVGLCAYLLCYPCRQGHLGHLNAEFRPAQNGNTLYLHDLAIHPRARGRKLAQALVRHAQEQGRAAGLTHSALISVQNSQAFWAQLGYQVQSALDPAQSACLAAYPPPAHYMTRMLSA</sequence>
<evidence type="ECO:0000313" key="2">
    <source>
        <dbReference type="EMBL" id="GAA0237269.1"/>
    </source>
</evidence>
<gene>
    <name evidence="2" type="ORF">GCM10009125_27720</name>
</gene>
<evidence type="ECO:0000313" key="3">
    <source>
        <dbReference type="Proteomes" id="UP001501176"/>
    </source>
</evidence>
<protein>
    <submittedName>
        <fullName evidence="2">N-acetyltransferase</fullName>
    </submittedName>
</protein>